<dbReference type="CDD" id="cd09859">
    <property type="entry name" value="PIN_53EXO"/>
    <property type="match status" value="1"/>
</dbReference>
<keyword evidence="11" id="KW-1185">Reference proteome</keyword>
<keyword evidence="6 8" id="KW-0630">Potassium</keyword>
<evidence type="ECO:0000313" key="10">
    <source>
        <dbReference type="EMBL" id="RTR32787.1"/>
    </source>
</evidence>
<evidence type="ECO:0000313" key="11">
    <source>
        <dbReference type="Proteomes" id="UP000282060"/>
    </source>
</evidence>
<dbReference type="Pfam" id="PF01367">
    <property type="entry name" value="5_3_exonuc"/>
    <property type="match status" value="1"/>
</dbReference>
<keyword evidence="1 8" id="KW-0540">Nuclease</keyword>
<dbReference type="GO" id="GO:0000287">
    <property type="term" value="F:magnesium ion binding"/>
    <property type="evidence" value="ECO:0007669"/>
    <property type="project" value="UniProtKB-UniRule"/>
</dbReference>
<dbReference type="RefSeq" id="WP_126505691.1">
    <property type="nucleotide sequence ID" value="NZ_RXNV01000003.1"/>
</dbReference>
<dbReference type="Pfam" id="PF02739">
    <property type="entry name" value="5_3_exonuc_N"/>
    <property type="match status" value="1"/>
</dbReference>
<keyword evidence="4 8" id="KW-0378">Hydrolase</keyword>
<dbReference type="OrthoDB" id="8070997at2"/>
<evidence type="ECO:0000256" key="1">
    <source>
        <dbReference type="ARBA" id="ARBA00022722"/>
    </source>
</evidence>
<sequence length="262" mass="28986">MNTFLIIDGMNLVRRMHAAQPNENDVNGLDARVGSACKKLVKYHQPTHVAVVWDGDDISWRKHLFEDYKKGRKPMPQALSNTLPALKSYLAAQGFNSIDAASEADDVIATLASKLVSNGGKAIIVSTDKGFTQLSDPNIQRWDHFNQDYMTIEEREKKLGVEHSQFIDYLALAGDSGNKIPGVPGIGPKSAIELLRTFRSLANIYASLDKVGAKQAKKLEAGKQMARLSYKLVQLQTDIPLNVNLSQFRLPTPDAKPSPRQM</sequence>
<comment type="cofactor">
    <cofactor evidence="8">
        <name>K(+)</name>
        <dbReference type="ChEBI" id="CHEBI:29103"/>
    </cofactor>
    <text evidence="8">Binds 1 K(+) per subunit. The potassium ion strongly increases the affinity for DNA.</text>
</comment>
<evidence type="ECO:0000256" key="7">
    <source>
        <dbReference type="ARBA" id="ARBA00023125"/>
    </source>
</evidence>
<dbReference type="GO" id="GO:0008409">
    <property type="term" value="F:5'-3' exonuclease activity"/>
    <property type="evidence" value="ECO:0007669"/>
    <property type="project" value="InterPro"/>
</dbReference>
<comment type="caution">
    <text evidence="10">The sequence shown here is derived from an EMBL/GenBank/DDBJ whole genome shotgun (WGS) entry which is preliminary data.</text>
</comment>
<evidence type="ECO:0000256" key="6">
    <source>
        <dbReference type="ARBA" id="ARBA00022958"/>
    </source>
</evidence>
<gene>
    <name evidence="8" type="primary">xni</name>
    <name evidence="8" type="synonym">ygdG</name>
    <name evidence="10" type="ORF">EKG39_10480</name>
</gene>
<comment type="cofactor">
    <cofactor evidence="8">
        <name>Mg(2+)</name>
        <dbReference type="ChEBI" id="CHEBI:18420"/>
    </cofactor>
    <text evidence="8">Binds 2 Mg(2+) per subunit. Only one magnesium ion has a direct interaction with the protein, the other interactions are indirect.</text>
</comment>
<feature type="binding site" evidence="8">
    <location>
        <position position="173"/>
    </location>
    <ligand>
        <name>K(+)</name>
        <dbReference type="ChEBI" id="CHEBI:29103"/>
    </ligand>
</feature>
<evidence type="ECO:0000256" key="8">
    <source>
        <dbReference type="HAMAP-Rule" id="MF_01192"/>
    </source>
</evidence>
<dbReference type="NCBIfam" id="NF007017">
    <property type="entry name" value="PRK09482.1"/>
    <property type="match status" value="1"/>
</dbReference>
<proteinExistence type="inferred from homology"/>
<feature type="binding site" evidence="8">
    <location>
        <position position="105"/>
    </location>
    <ligand>
        <name>Mg(2+)</name>
        <dbReference type="ChEBI" id="CHEBI:18420"/>
    </ligand>
</feature>
<evidence type="ECO:0000259" key="9">
    <source>
        <dbReference type="SMART" id="SM00475"/>
    </source>
</evidence>
<evidence type="ECO:0000256" key="4">
    <source>
        <dbReference type="ARBA" id="ARBA00022801"/>
    </source>
</evidence>
<feature type="binding site" evidence="8">
    <location>
        <position position="172"/>
    </location>
    <ligand>
        <name>K(+)</name>
        <dbReference type="ChEBI" id="CHEBI:29103"/>
    </ligand>
</feature>
<keyword evidence="2 8" id="KW-0479">Metal-binding</keyword>
<feature type="binding site" evidence="8">
    <location>
        <position position="181"/>
    </location>
    <ligand>
        <name>K(+)</name>
        <dbReference type="ChEBI" id="CHEBI:29103"/>
    </ligand>
</feature>
<dbReference type="InterPro" id="IPR008918">
    <property type="entry name" value="HhH2"/>
</dbReference>
<dbReference type="Gene3D" id="3.40.50.1010">
    <property type="entry name" value="5'-nuclease"/>
    <property type="match status" value="1"/>
</dbReference>
<evidence type="ECO:0000256" key="2">
    <source>
        <dbReference type="ARBA" id="ARBA00022723"/>
    </source>
</evidence>
<dbReference type="InterPro" id="IPR029060">
    <property type="entry name" value="PIN-like_dom_sf"/>
</dbReference>
<reference evidence="10 11" key="1">
    <citation type="submission" date="2018-12" db="EMBL/GenBank/DDBJ databases">
        <authorList>
            <person name="Yu L."/>
        </authorList>
    </citation>
    <scope>NUCLEOTIDE SEQUENCE [LARGE SCALE GENOMIC DNA]</scope>
    <source>
        <strain evidence="10 11">HAW-EB5</strain>
    </source>
</reference>
<feature type="region of interest" description="Interaction with DNA" evidence="8">
    <location>
        <begin position="185"/>
        <end position="190"/>
    </location>
</feature>
<feature type="binding site" evidence="8">
    <location>
        <position position="186"/>
    </location>
    <ligand>
        <name>K(+)</name>
        <dbReference type="ChEBI" id="CHEBI:29103"/>
    </ligand>
</feature>
<name>A0A3S0LDE5_9GAMM</name>
<dbReference type="InterPro" id="IPR038969">
    <property type="entry name" value="FEN"/>
</dbReference>
<dbReference type="Gene3D" id="1.10.150.20">
    <property type="entry name" value="5' to 3' exonuclease, C-terminal subdomain"/>
    <property type="match status" value="1"/>
</dbReference>
<organism evidence="10 11">
    <name type="scientific">Shewanella atlantica</name>
    <dbReference type="NCBI Taxonomy" id="271099"/>
    <lineage>
        <taxon>Bacteria</taxon>
        <taxon>Pseudomonadati</taxon>
        <taxon>Pseudomonadota</taxon>
        <taxon>Gammaproteobacteria</taxon>
        <taxon>Alteromonadales</taxon>
        <taxon>Shewanellaceae</taxon>
        <taxon>Shewanella</taxon>
    </lineage>
</organism>
<dbReference type="InterPro" id="IPR036279">
    <property type="entry name" value="5-3_exonuclease_C_sf"/>
</dbReference>
<dbReference type="CDD" id="cd09898">
    <property type="entry name" value="H3TH_53EXO"/>
    <property type="match status" value="1"/>
</dbReference>
<dbReference type="Proteomes" id="UP000282060">
    <property type="component" value="Unassembled WGS sequence"/>
</dbReference>
<dbReference type="InterPro" id="IPR002421">
    <property type="entry name" value="5-3_exonuclease"/>
</dbReference>
<dbReference type="AlphaFoldDB" id="A0A3S0LDE5"/>
<feature type="domain" description="5'-3' exonuclease" evidence="9">
    <location>
        <begin position="1"/>
        <end position="251"/>
    </location>
</feature>
<dbReference type="GO" id="GO:0033567">
    <property type="term" value="P:DNA replication, Okazaki fragment processing"/>
    <property type="evidence" value="ECO:0007669"/>
    <property type="project" value="UniProtKB-UniRule"/>
</dbReference>
<dbReference type="EMBL" id="RXNV01000003">
    <property type="protein sequence ID" value="RTR32787.1"/>
    <property type="molecule type" value="Genomic_DNA"/>
</dbReference>
<dbReference type="FunFam" id="1.10.150.20:FF:000003">
    <property type="entry name" value="DNA polymerase I"/>
    <property type="match status" value="1"/>
</dbReference>
<dbReference type="PANTHER" id="PTHR42646:SF2">
    <property type="entry name" value="5'-3' EXONUCLEASE FAMILY PROTEIN"/>
    <property type="match status" value="1"/>
</dbReference>
<dbReference type="PANTHER" id="PTHR42646">
    <property type="entry name" value="FLAP ENDONUCLEASE XNI"/>
    <property type="match status" value="1"/>
</dbReference>
<evidence type="ECO:0000256" key="3">
    <source>
        <dbReference type="ARBA" id="ARBA00022759"/>
    </source>
</evidence>
<keyword evidence="3 8" id="KW-0255">Endonuclease</keyword>
<dbReference type="GO" id="GO:0017108">
    <property type="term" value="F:5'-flap endonuclease activity"/>
    <property type="evidence" value="ECO:0007669"/>
    <property type="project" value="UniProtKB-UniRule"/>
</dbReference>
<keyword evidence="5 8" id="KW-0460">Magnesium</keyword>
<protein>
    <recommendedName>
        <fullName evidence="8">Flap endonuclease Xni</fullName>
        <shortName evidence="8">FEN</shortName>
        <ecNumber evidence="8">3.1.-.-</ecNumber>
    </recommendedName>
</protein>
<accession>A0A3S0LDE5</accession>
<dbReference type="EC" id="3.1.-.-" evidence="8"/>
<dbReference type="HAMAP" id="MF_01192">
    <property type="entry name" value="Xni"/>
    <property type="match status" value="1"/>
</dbReference>
<feature type="binding site" evidence="8">
    <location>
        <position position="183"/>
    </location>
    <ligand>
        <name>K(+)</name>
        <dbReference type="ChEBI" id="CHEBI:29103"/>
    </ligand>
</feature>
<dbReference type="InterPro" id="IPR020046">
    <property type="entry name" value="5-3_exonucl_a-hlix_arch_N"/>
</dbReference>
<dbReference type="SMART" id="SM00475">
    <property type="entry name" value="53EXOc"/>
    <property type="match status" value="1"/>
</dbReference>
<dbReference type="InterPro" id="IPR022895">
    <property type="entry name" value="Xni"/>
</dbReference>
<comment type="function">
    <text evidence="8">Has flap endonuclease activity. During DNA replication, flap endonucleases cleave the 5'-overhanging flap structure that is generated by displacement synthesis when DNA polymerase encounters the 5'-end of a downstream Okazaki fragment.</text>
</comment>
<comment type="similarity">
    <text evidence="8">Belongs to the Xni family.</text>
</comment>
<keyword evidence="7 8" id="KW-0238">DNA-binding</keyword>
<dbReference type="GO" id="GO:0003677">
    <property type="term" value="F:DNA binding"/>
    <property type="evidence" value="ECO:0007669"/>
    <property type="project" value="UniProtKB-UniRule"/>
</dbReference>
<dbReference type="InterPro" id="IPR020045">
    <property type="entry name" value="DNA_polI_H3TH"/>
</dbReference>
<evidence type="ECO:0000256" key="5">
    <source>
        <dbReference type="ARBA" id="ARBA00022842"/>
    </source>
</evidence>
<dbReference type="SUPFAM" id="SSF47807">
    <property type="entry name" value="5' to 3' exonuclease, C-terminal subdomain"/>
    <property type="match status" value="1"/>
</dbReference>
<dbReference type="GO" id="GO:0030955">
    <property type="term" value="F:potassium ion binding"/>
    <property type="evidence" value="ECO:0007669"/>
    <property type="project" value="UniProtKB-UniRule"/>
</dbReference>
<dbReference type="SUPFAM" id="SSF88723">
    <property type="entry name" value="PIN domain-like"/>
    <property type="match status" value="1"/>
</dbReference>
<dbReference type="SMART" id="SM00279">
    <property type="entry name" value="HhH2"/>
    <property type="match status" value="1"/>
</dbReference>